<proteinExistence type="predicted"/>
<evidence type="ECO:0000313" key="2">
    <source>
        <dbReference type="Ensembl" id="ENSCCRP00015018759.1"/>
    </source>
</evidence>
<sequence length="131" mass="13984">RWCLCVLQSVLLGTHCHNLLQELGNLLCAALTSTSTPQSASASPIVLPASYAGEPAGCGGFLLQVSLYIKVQLQKFSTVHTKVAFLISLLSVPDMGSRRDSTFIVPHLIMPSMPALSSPHILPSVPFNITL</sequence>
<evidence type="ECO:0000256" key="1">
    <source>
        <dbReference type="SAM" id="SignalP"/>
    </source>
</evidence>
<dbReference type="Proteomes" id="UP000694700">
    <property type="component" value="Unplaced"/>
</dbReference>
<organism evidence="2 3">
    <name type="scientific">Cyprinus carpio</name>
    <name type="common">Common carp</name>
    <dbReference type="NCBI Taxonomy" id="7962"/>
    <lineage>
        <taxon>Eukaryota</taxon>
        <taxon>Metazoa</taxon>
        <taxon>Chordata</taxon>
        <taxon>Craniata</taxon>
        <taxon>Vertebrata</taxon>
        <taxon>Euteleostomi</taxon>
        <taxon>Actinopterygii</taxon>
        <taxon>Neopterygii</taxon>
        <taxon>Teleostei</taxon>
        <taxon>Ostariophysi</taxon>
        <taxon>Cypriniformes</taxon>
        <taxon>Cyprinidae</taxon>
        <taxon>Cyprininae</taxon>
        <taxon>Cyprinus</taxon>
    </lineage>
</organism>
<feature type="chain" id="PRO_5034234576" evidence="1">
    <location>
        <begin position="17"/>
        <end position="131"/>
    </location>
</feature>
<reference evidence="2" key="1">
    <citation type="submission" date="2025-08" db="UniProtKB">
        <authorList>
            <consortium name="Ensembl"/>
        </authorList>
    </citation>
    <scope>IDENTIFICATION</scope>
</reference>
<keyword evidence="1" id="KW-0732">Signal</keyword>
<accession>A0A8C1T9G8</accession>
<name>A0A8C1T9G8_CYPCA</name>
<evidence type="ECO:0000313" key="3">
    <source>
        <dbReference type="Proteomes" id="UP000694700"/>
    </source>
</evidence>
<feature type="signal peptide" evidence="1">
    <location>
        <begin position="1"/>
        <end position="16"/>
    </location>
</feature>
<dbReference type="Ensembl" id="ENSCCRT00015019426.1">
    <property type="protein sequence ID" value="ENSCCRP00015018759.1"/>
    <property type="gene ID" value="ENSCCRG00015008173.1"/>
</dbReference>
<protein>
    <submittedName>
        <fullName evidence="2">Uncharacterized protein</fullName>
    </submittedName>
</protein>
<dbReference type="AlphaFoldDB" id="A0A8C1T9G8"/>